<dbReference type="Proteomes" id="UP000076848">
    <property type="component" value="Unassembled WGS sequence"/>
</dbReference>
<dbReference type="InterPro" id="IPR001387">
    <property type="entry name" value="Cro/C1-type_HTH"/>
</dbReference>
<dbReference type="PANTHER" id="PTHR46797:SF1">
    <property type="entry name" value="METHYLPHOSPHONATE SYNTHASE"/>
    <property type="match status" value="1"/>
</dbReference>
<dbReference type="SMART" id="SM00530">
    <property type="entry name" value="HTH_XRE"/>
    <property type="match status" value="2"/>
</dbReference>
<feature type="domain" description="HTH cro/C1-type" evidence="2">
    <location>
        <begin position="10"/>
        <end position="61"/>
    </location>
</feature>
<name>A0A157SRB6_9BORD</name>
<keyword evidence="4" id="KW-1185">Reference proteome</keyword>
<organism evidence="3 4">
    <name type="scientific">Bordetella ansorpii</name>
    <dbReference type="NCBI Taxonomy" id="288768"/>
    <lineage>
        <taxon>Bacteria</taxon>
        <taxon>Pseudomonadati</taxon>
        <taxon>Pseudomonadota</taxon>
        <taxon>Betaproteobacteria</taxon>
        <taxon>Burkholderiales</taxon>
        <taxon>Alcaligenaceae</taxon>
        <taxon>Bordetella</taxon>
    </lineage>
</organism>
<evidence type="ECO:0000259" key="2">
    <source>
        <dbReference type="PROSITE" id="PS50943"/>
    </source>
</evidence>
<dbReference type="GO" id="GO:0003700">
    <property type="term" value="F:DNA-binding transcription factor activity"/>
    <property type="evidence" value="ECO:0007669"/>
    <property type="project" value="TreeGrafter"/>
</dbReference>
<evidence type="ECO:0000313" key="4">
    <source>
        <dbReference type="Proteomes" id="UP000076848"/>
    </source>
</evidence>
<dbReference type="PROSITE" id="PS50943">
    <property type="entry name" value="HTH_CROC1"/>
    <property type="match status" value="2"/>
</dbReference>
<dbReference type="PANTHER" id="PTHR46797">
    <property type="entry name" value="HTH-TYPE TRANSCRIPTIONAL REGULATOR"/>
    <property type="match status" value="1"/>
</dbReference>
<dbReference type="GO" id="GO:0003677">
    <property type="term" value="F:DNA binding"/>
    <property type="evidence" value="ECO:0007669"/>
    <property type="project" value="UniProtKB-KW"/>
</dbReference>
<keyword evidence="1 3" id="KW-0238">DNA-binding</keyword>
<proteinExistence type="predicted"/>
<dbReference type="RefSeq" id="WP_066131805.1">
    <property type="nucleotide sequence ID" value="NZ_FKIF01000008.1"/>
</dbReference>
<dbReference type="InterPro" id="IPR010982">
    <property type="entry name" value="Lambda_DNA-bd_dom_sf"/>
</dbReference>
<dbReference type="Gene3D" id="1.10.260.40">
    <property type="entry name" value="lambda repressor-like DNA-binding domains"/>
    <property type="match status" value="2"/>
</dbReference>
<accession>A0A157SRB6</accession>
<dbReference type="CDD" id="cd00093">
    <property type="entry name" value="HTH_XRE"/>
    <property type="match status" value="2"/>
</dbReference>
<gene>
    <name evidence="3" type="ORF">SAMEA3906486_04384</name>
</gene>
<dbReference type="OrthoDB" id="8659673at2"/>
<feature type="domain" description="HTH cro/C1-type" evidence="2">
    <location>
        <begin position="87"/>
        <end position="138"/>
    </location>
</feature>
<dbReference type="AlphaFoldDB" id="A0A157SRB6"/>
<dbReference type="GO" id="GO:0005829">
    <property type="term" value="C:cytosol"/>
    <property type="evidence" value="ECO:0007669"/>
    <property type="project" value="TreeGrafter"/>
</dbReference>
<dbReference type="Pfam" id="PF01381">
    <property type="entry name" value="HTH_3"/>
    <property type="match status" value="2"/>
</dbReference>
<dbReference type="InterPro" id="IPR050807">
    <property type="entry name" value="TransReg_Diox_bact_type"/>
</dbReference>
<dbReference type="EMBL" id="FKIF01000008">
    <property type="protein sequence ID" value="SAI72972.1"/>
    <property type="molecule type" value="Genomic_DNA"/>
</dbReference>
<evidence type="ECO:0000256" key="1">
    <source>
        <dbReference type="ARBA" id="ARBA00023125"/>
    </source>
</evidence>
<sequence>MDTVNLAARVRQRRLELGLTQRELAARAGISDTAIRKIENGSGTRYMLELAEGLHVPMQWLASGDPAHAPKPAACRNDRHLEIGRRIQQRRSELGLSQRELATRAGISSAAISKIERGSRSRYYEALAAALDVPLAWIETGEQTNNTSDYTRPQEPHPAGYWPFHAARLADFESLSPIKQRELDVRLSDFIAGALGDGHSTPP</sequence>
<protein>
    <submittedName>
        <fullName evidence="3">DNA-binding protein</fullName>
    </submittedName>
</protein>
<evidence type="ECO:0000313" key="3">
    <source>
        <dbReference type="EMBL" id="SAI72972.1"/>
    </source>
</evidence>
<reference evidence="3 4" key="1">
    <citation type="submission" date="2016-04" db="EMBL/GenBank/DDBJ databases">
        <authorList>
            <consortium name="Pathogen Informatics"/>
        </authorList>
    </citation>
    <scope>NUCLEOTIDE SEQUENCE [LARGE SCALE GENOMIC DNA]</scope>
    <source>
        <strain evidence="3 4">H050680373</strain>
    </source>
</reference>
<dbReference type="SUPFAM" id="SSF47413">
    <property type="entry name" value="lambda repressor-like DNA-binding domains"/>
    <property type="match status" value="2"/>
</dbReference>
<dbReference type="STRING" id="288768.SAMEA3906486_04384"/>